<reference evidence="12" key="2">
    <citation type="journal article" date="2016" name="Genome Announc.">
        <title>Draft Genome Sequences of Two Novel Amoeba-Resistant Intranuclear Bacteria, 'Candidatus Berkiella cookevillensis' and 'Candidatus Berkiella aquae'.</title>
        <authorList>
            <person name="Mehari Y.T."/>
            <person name="Arivett B.A."/>
            <person name="Farone A.L."/>
            <person name="Gunderson J.H."/>
            <person name="Farone M.B."/>
        </authorList>
    </citation>
    <scope>NUCLEOTIDE SEQUENCE</scope>
    <source>
        <strain evidence="12">CC99</strain>
    </source>
</reference>
<comment type="subcellular location">
    <subcellularLocation>
        <location evidence="7">Cell inner membrane</location>
        <topology evidence="7">Multi-pass membrane protein</topology>
    </subcellularLocation>
    <subcellularLocation>
        <location evidence="1">Cell membrane</location>
        <topology evidence="1">Multi-pass membrane protein</topology>
    </subcellularLocation>
</comment>
<evidence type="ECO:0000256" key="4">
    <source>
        <dbReference type="ARBA" id="ARBA00022692"/>
    </source>
</evidence>
<dbReference type="Pfam" id="PF21088">
    <property type="entry name" value="MS_channel_1st"/>
    <property type="match status" value="1"/>
</dbReference>
<dbReference type="Gene3D" id="1.10.287.1260">
    <property type="match status" value="1"/>
</dbReference>
<feature type="domain" description="Mechanosensitive ion channel transmembrane helices 2/3" evidence="10">
    <location>
        <begin position="62"/>
        <end position="98"/>
    </location>
</feature>
<evidence type="ECO:0000259" key="10">
    <source>
        <dbReference type="Pfam" id="PF21088"/>
    </source>
</evidence>
<dbReference type="SUPFAM" id="SSF82861">
    <property type="entry name" value="Mechanosensitive channel protein MscS (YggB), transmembrane region"/>
    <property type="match status" value="1"/>
</dbReference>
<comment type="caution">
    <text evidence="7">Lacks conserved residue(s) required for the propagation of feature annotation.</text>
</comment>
<evidence type="ECO:0000256" key="1">
    <source>
        <dbReference type="ARBA" id="ARBA00004651"/>
    </source>
</evidence>
<keyword evidence="3" id="KW-1003">Cell membrane</keyword>
<feature type="domain" description="Mechanosensitive ion channel MscS C-terminal" evidence="9">
    <location>
        <begin position="174"/>
        <end position="254"/>
    </location>
</feature>
<keyword evidence="5 7" id="KW-1133">Transmembrane helix</keyword>
<dbReference type="SUPFAM" id="SSF50182">
    <property type="entry name" value="Sm-like ribonucleoproteins"/>
    <property type="match status" value="1"/>
</dbReference>
<dbReference type="InterPro" id="IPR010920">
    <property type="entry name" value="LSM_dom_sf"/>
</dbReference>
<dbReference type="OrthoDB" id="9799209at2"/>
<evidence type="ECO:0000256" key="2">
    <source>
        <dbReference type="ARBA" id="ARBA00008017"/>
    </source>
</evidence>
<dbReference type="PANTHER" id="PTHR30221">
    <property type="entry name" value="SMALL-CONDUCTANCE MECHANOSENSITIVE CHANNEL"/>
    <property type="match status" value="1"/>
</dbReference>
<comment type="subunit">
    <text evidence="7">Homoheptamer.</text>
</comment>
<organism evidence="11">
    <name type="scientific">Candidatus Berkiella cookevillensis</name>
    <dbReference type="NCBI Taxonomy" id="437022"/>
    <lineage>
        <taxon>Bacteria</taxon>
        <taxon>Pseudomonadati</taxon>
        <taxon>Pseudomonadota</taxon>
        <taxon>Gammaproteobacteria</taxon>
        <taxon>Candidatus Berkiellales</taxon>
        <taxon>Candidatus Berkiellaceae</taxon>
        <taxon>Candidatus Berkiella</taxon>
    </lineage>
</organism>
<feature type="transmembrane region" description="Helical" evidence="7">
    <location>
        <begin position="12"/>
        <end position="31"/>
    </location>
</feature>
<dbReference type="InterPro" id="IPR045275">
    <property type="entry name" value="MscS_archaea/bacteria_type"/>
</dbReference>
<dbReference type="InterPro" id="IPR023408">
    <property type="entry name" value="MscS_beta-dom_sf"/>
</dbReference>
<evidence type="ECO:0000256" key="5">
    <source>
        <dbReference type="ARBA" id="ARBA00022989"/>
    </source>
</evidence>
<dbReference type="Pfam" id="PF21082">
    <property type="entry name" value="MS_channel_3rd"/>
    <property type="match status" value="1"/>
</dbReference>
<dbReference type="Gene3D" id="3.30.70.100">
    <property type="match status" value="1"/>
</dbReference>
<keyword evidence="13" id="KW-1185">Reference proteome</keyword>
<dbReference type="AlphaFoldDB" id="A0A0Q9YER5"/>
<keyword evidence="7" id="KW-0406">Ion transport</keyword>
<gene>
    <name evidence="11" type="primary">mscS</name>
    <name evidence="11" type="ORF">CC99x_00970</name>
    <name evidence="12" type="ORF">CC99x_010490</name>
</gene>
<keyword evidence="6 7" id="KW-0472">Membrane</keyword>
<dbReference type="PANTHER" id="PTHR30221:SF8">
    <property type="entry name" value="SMALL-CONDUCTANCE MECHANOSENSITIVE CHANNEL"/>
    <property type="match status" value="1"/>
</dbReference>
<reference evidence="11" key="1">
    <citation type="submission" date="2015-09" db="EMBL/GenBank/DDBJ databases">
        <title>Draft Genome Sequences of Two Novel Amoeba-resistant Intranuclear Bacteria, Candidatus Berkiella cookevillensis and Candidatus Berkiella aquae.</title>
        <authorList>
            <person name="Mehari Y.T."/>
            <person name="Arivett B.A."/>
            <person name="Farone A.L."/>
            <person name="Gunderson J.H."/>
            <person name="Farone M.B."/>
        </authorList>
    </citation>
    <scope>NUCLEOTIDE SEQUENCE [LARGE SCALE GENOMIC DNA]</scope>
    <source>
        <strain evidence="11">CC99</strain>
    </source>
</reference>
<dbReference type="InterPro" id="IPR006685">
    <property type="entry name" value="MscS_channel_2nd"/>
</dbReference>
<feature type="domain" description="Mechanosensitive ion channel MscS" evidence="8">
    <location>
        <begin position="100"/>
        <end position="163"/>
    </location>
</feature>
<dbReference type="GO" id="GO:0008381">
    <property type="term" value="F:mechanosensitive monoatomic ion channel activity"/>
    <property type="evidence" value="ECO:0007669"/>
    <property type="project" value="InterPro"/>
</dbReference>
<evidence type="ECO:0000256" key="7">
    <source>
        <dbReference type="RuleBase" id="RU369025"/>
    </source>
</evidence>
<evidence type="ECO:0000259" key="9">
    <source>
        <dbReference type="Pfam" id="PF21082"/>
    </source>
</evidence>
<comment type="caution">
    <text evidence="11">The sequence shown here is derived from an EMBL/GenBank/DDBJ whole genome shotgun (WGS) entry which is preliminary data.</text>
</comment>
<evidence type="ECO:0000256" key="3">
    <source>
        <dbReference type="ARBA" id="ARBA00022475"/>
    </source>
</evidence>
<accession>A0A0Q9YER5</accession>
<name>A0A0Q9YER5_9GAMM</name>
<keyword evidence="7" id="KW-0997">Cell inner membrane</keyword>
<dbReference type="STRING" id="437022.CC99x_00970"/>
<keyword evidence="7" id="KW-0813">Transport</keyword>
<dbReference type="InterPro" id="IPR049142">
    <property type="entry name" value="MS_channel_1st"/>
</dbReference>
<dbReference type="SUPFAM" id="SSF82689">
    <property type="entry name" value="Mechanosensitive channel protein MscS (YggB), C-terminal domain"/>
    <property type="match status" value="1"/>
</dbReference>
<dbReference type="RefSeq" id="WP_057624099.1">
    <property type="nucleotide sequence ID" value="NZ_LKHV02000001.1"/>
</dbReference>
<dbReference type="InterPro" id="IPR011014">
    <property type="entry name" value="MscS_channel_TM-2"/>
</dbReference>
<protein>
    <recommendedName>
        <fullName evidence="7">Small-conductance mechanosensitive channel</fullName>
    </recommendedName>
</protein>
<dbReference type="Proteomes" id="UP000051494">
    <property type="component" value="Unassembled WGS sequence"/>
</dbReference>
<evidence type="ECO:0000256" key="6">
    <source>
        <dbReference type="ARBA" id="ARBA00023136"/>
    </source>
</evidence>
<evidence type="ECO:0000313" key="11">
    <source>
        <dbReference type="EMBL" id="KRG18982.1"/>
    </source>
</evidence>
<dbReference type="EMBL" id="LKHV01000004">
    <property type="protein sequence ID" value="KRG18982.1"/>
    <property type="molecule type" value="Genomic_DNA"/>
</dbReference>
<comment type="function">
    <text evidence="7">Mechanosensitive channel that participates in the regulation of osmotic pressure changes within the cell, opening in response to stretch forces in the membrane lipid bilayer, without the need for other proteins. Contributes to normal resistance to hypoosmotic shock. Forms an ion channel of 1.0 nanosiemens conductance with a slight preference for anions.</text>
</comment>
<evidence type="ECO:0000313" key="13">
    <source>
        <dbReference type="Proteomes" id="UP000051494"/>
    </source>
</evidence>
<sequence length="269" mass="29859">MDIVAWEKYLFANLTTIIGSVLVAVCALWLARFIRNKLLNLFSHSKRNQALKLFLTNSVYTLVLVIAGITILGKLGVPTASLVTLLGASSLAIGLALKDFLSNIAAGVILVFQKPFEYGDLVEISGTLGVVEYIDLFNVKIKTSSNEIVVIPNGMLIQGKIINKAYRGKRRLEIIASIAYDADLMKAKKLLHDIVLQVEKVLKDPAPSVAVSRLAESSVDLSVKMWLKKEHYLEVQGEVLEKIKLIFDKNDIQIPYPQMELSVKKRLHS</sequence>
<dbReference type="InterPro" id="IPR049278">
    <property type="entry name" value="MS_channel_C"/>
</dbReference>
<keyword evidence="7" id="KW-0407">Ion channel</keyword>
<keyword evidence="4 7" id="KW-0812">Transmembrane</keyword>
<dbReference type="Pfam" id="PF00924">
    <property type="entry name" value="MS_channel_2nd"/>
    <property type="match status" value="1"/>
</dbReference>
<feature type="transmembrane region" description="Helical" evidence="7">
    <location>
        <begin position="51"/>
        <end position="73"/>
    </location>
</feature>
<reference evidence="12" key="3">
    <citation type="submission" date="2021-06" db="EMBL/GenBank/DDBJ databases">
        <title>Genomic Description and Analysis of Intracellular Bacteria, Candidatus Berkiella cookevillensis and Candidatus Berkiella aquae.</title>
        <authorList>
            <person name="Kidane D.T."/>
            <person name="Mehari Y.T."/>
            <person name="Rice F.C."/>
            <person name="Arivett B.A."/>
            <person name="Farone A.L."/>
            <person name="Berk S.G."/>
            <person name="Farone M.B."/>
        </authorList>
    </citation>
    <scope>NUCLEOTIDE SEQUENCE</scope>
    <source>
        <strain evidence="12">CC99</strain>
    </source>
</reference>
<evidence type="ECO:0000313" key="12">
    <source>
        <dbReference type="EMBL" id="MCS5709333.1"/>
    </source>
</evidence>
<dbReference type="GO" id="GO:0005886">
    <property type="term" value="C:plasma membrane"/>
    <property type="evidence" value="ECO:0007669"/>
    <property type="project" value="UniProtKB-SubCell"/>
</dbReference>
<comment type="similarity">
    <text evidence="2 7">Belongs to the MscS (TC 1.A.23) family.</text>
</comment>
<dbReference type="Gene3D" id="2.30.30.60">
    <property type="match status" value="1"/>
</dbReference>
<proteinExistence type="inferred from homology"/>
<evidence type="ECO:0000259" key="8">
    <source>
        <dbReference type="Pfam" id="PF00924"/>
    </source>
</evidence>
<dbReference type="InterPro" id="IPR011066">
    <property type="entry name" value="MscS_channel_C_sf"/>
</dbReference>
<dbReference type="EMBL" id="LKHV02000001">
    <property type="protein sequence ID" value="MCS5709333.1"/>
    <property type="molecule type" value="Genomic_DNA"/>
</dbReference>